<feature type="binding site" evidence="1">
    <location>
        <position position="155"/>
    </location>
    <ligand>
        <name>ATP</name>
        <dbReference type="ChEBI" id="CHEBI:30616"/>
    </ligand>
</feature>
<dbReference type="InterPro" id="IPR016188">
    <property type="entry name" value="PurM-like_N"/>
</dbReference>
<dbReference type="CDD" id="cd02194">
    <property type="entry name" value="ThiL"/>
    <property type="match status" value="1"/>
</dbReference>
<dbReference type="PANTHER" id="PTHR30270">
    <property type="entry name" value="THIAMINE-MONOPHOSPHATE KINASE"/>
    <property type="match status" value="1"/>
</dbReference>
<feature type="binding site" evidence="1">
    <location>
        <position position="51"/>
    </location>
    <ligand>
        <name>Mg(2+)</name>
        <dbReference type="ChEBI" id="CHEBI:18420"/>
        <label>4</label>
    </ligand>
</feature>
<dbReference type="InterPro" id="IPR036676">
    <property type="entry name" value="PurM-like_C_sf"/>
</dbReference>
<keyword evidence="1" id="KW-0547">Nucleotide-binding</keyword>
<dbReference type="NCBIfam" id="NF004351">
    <property type="entry name" value="PRK05731.1-4"/>
    <property type="match status" value="1"/>
</dbReference>
<dbReference type="EC" id="2.7.4.16" evidence="1"/>
<comment type="miscellaneous">
    <text evidence="1">Reaction mechanism of ThiL seems to utilize a direct, inline transfer of the gamma-phosphate of ATP to TMP rather than a phosphorylated enzyme intermediate.</text>
</comment>
<name>A0ABY5KJ11_9CELL</name>
<evidence type="ECO:0000313" key="3">
    <source>
        <dbReference type="EMBL" id="UUI70457.1"/>
    </source>
</evidence>
<feature type="binding site" evidence="1">
    <location>
        <position position="82"/>
    </location>
    <ligand>
        <name>Mg(2+)</name>
        <dbReference type="ChEBI" id="CHEBI:18420"/>
        <label>4</label>
    </ligand>
</feature>
<feature type="binding site" evidence="1">
    <location>
        <position position="82"/>
    </location>
    <ligand>
        <name>Mg(2+)</name>
        <dbReference type="ChEBI" id="CHEBI:18420"/>
        <label>2</label>
    </ligand>
</feature>
<keyword evidence="1" id="KW-0479">Metal-binding</keyword>
<organism evidence="3 4">
    <name type="scientific">Cellulomonas xiejunii</name>
    <dbReference type="NCBI Taxonomy" id="2968083"/>
    <lineage>
        <taxon>Bacteria</taxon>
        <taxon>Bacillati</taxon>
        <taxon>Actinomycetota</taxon>
        <taxon>Actinomycetes</taxon>
        <taxon>Micrococcales</taxon>
        <taxon>Cellulomonadaceae</taxon>
        <taxon>Cellulomonas</taxon>
    </lineage>
</organism>
<dbReference type="Gene3D" id="3.90.650.10">
    <property type="entry name" value="PurM-like C-terminal domain"/>
    <property type="match status" value="1"/>
</dbReference>
<evidence type="ECO:0000259" key="2">
    <source>
        <dbReference type="Pfam" id="PF00586"/>
    </source>
</evidence>
<dbReference type="HAMAP" id="MF_02128">
    <property type="entry name" value="TMP_kinase"/>
    <property type="match status" value="1"/>
</dbReference>
<comment type="similarity">
    <text evidence="1">Belongs to the thiamine-monophosphate kinase family.</text>
</comment>
<sequence>MPAESPVVADLSEQDLLDRIFPHLPVGSRTLVPPGDDAAVVVAPDGRYVVTCDVLVEDVHFRRRWSTGEDVGRRAAAQNLADVAAMGARPVALVVGLVVPGGTPVAWVEGLARGLGDACRPLDVGVVGGDLSGGPTIVVSVTAHGDLEGRAPVLRSGARAGDVVAYAGRRGWSAAGLALLSAGLPETDPGLTAFYRAPTPPLDAGPAAARAGATAMLDVSDGLLRDASRIARASGVTLHLEDPAVAFVQDASRLAGAAAALGADLTQWLLTGGEDHGLLATFPPGAPLPEPFGAIGVVSSRGSDLVLVGGEPPRAVTTGWDHFGD</sequence>
<dbReference type="Gene3D" id="3.30.1330.10">
    <property type="entry name" value="PurM-like, N-terminal domain"/>
    <property type="match status" value="1"/>
</dbReference>
<dbReference type="SUPFAM" id="SSF55326">
    <property type="entry name" value="PurM N-terminal domain-like"/>
    <property type="match status" value="1"/>
</dbReference>
<feature type="binding site" evidence="1">
    <location>
        <position position="274"/>
    </location>
    <ligand>
        <name>substrate</name>
    </ligand>
</feature>
<evidence type="ECO:0000313" key="4">
    <source>
        <dbReference type="Proteomes" id="UP001316384"/>
    </source>
</evidence>
<dbReference type="InterPro" id="IPR036921">
    <property type="entry name" value="PurM-like_N_sf"/>
</dbReference>
<dbReference type="GO" id="GO:0009030">
    <property type="term" value="F:thiamine-phosphate kinase activity"/>
    <property type="evidence" value="ECO:0007669"/>
    <property type="project" value="UniProtKB-EC"/>
</dbReference>
<feature type="binding site" evidence="1">
    <location>
        <position position="218"/>
    </location>
    <ligand>
        <name>Mg(2+)</name>
        <dbReference type="ChEBI" id="CHEBI:18420"/>
        <label>3</label>
    </ligand>
</feature>
<feature type="binding site" evidence="1">
    <location>
        <position position="82"/>
    </location>
    <ligand>
        <name>Mg(2+)</name>
        <dbReference type="ChEBI" id="CHEBI:18420"/>
        <label>3</label>
    </ligand>
</feature>
<feature type="binding site" evidence="1">
    <location>
        <position position="53"/>
    </location>
    <ligand>
        <name>Mg(2+)</name>
        <dbReference type="ChEBI" id="CHEBI:18420"/>
        <label>2</label>
    </ligand>
</feature>
<protein>
    <recommendedName>
        <fullName evidence="1">Thiamine-monophosphate kinase</fullName>
        <shortName evidence="1">TMP kinase</shortName>
        <shortName evidence="1">Thiamine-phosphate kinase</shortName>
        <ecNumber evidence="1">2.7.4.16</ecNumber>
    </recommendedName>
</protein>
<dbReference type="PANTHER" id="PTHR30270:SF0">
    <property type="entry name" value="THIAMINE-MONOPHOSPHATE KINASE"/>
    <property type="match status" value="1"/>
</dbReference>
<keyword evidence="1" id="KW-0460">Magnesium</keyword>
<dbReference type="Proteomes" id="UP001316384">
    <property type="component" value="Chromosome"/>
</dbReference>
<dbReference type="EMBL" id="CP101987">
    <property type="protein sequence ID" value="UUI70457.1"/>
    <property type="molecule type" value="Genomic_DNA"/>
</dbReference>
<dbReference type="SUPFAM" id="SSF56042">
    <property type="entry name" value="PurM C-terminal domain-like"/>
    <property type="match status" value="1"/>
</dbReference>
<comment type="function">
    <text evidence="1">Catalyzes the ATP-dependent phosphorylation of thiamine-monophosphate (TMP) to form thiamine-pyrophosphate (TPP), the active form of vitamin B1.</text>
</comment>
<proteinExistence type="inferred from homology"/>
<feature type="binding site" evidence="1">
    <location>
        <position position="130"/>
    </location>
    <ligand>
        <name>Mg(2+)</name>
        <dbReference type="ChEBI" id="CHEBI:18420"/>
        <label>1</label>
    </ligand>
</feature>
<keyword evidence="4" id="KW-1185">Reference proteome</keyword>
<keyword evidence="1" id="KW-0784">Thiamine biosynthesis</keyword>
<feature type="binding site" evidence="1">
    <location>
        <position position="37"/>
    </location>
    <ligand>
        <name>Mg(2+)</name>
        <dbReference type="ChEBI" id="CHEBI:18420"/>
        <label>3</label>
    </ligand>
</feature>
<comment type="catalytic activity">
    <reaction evidence="1">
        <text>thiamine phosphate + ATP = thiamine diphosphate + ADP</text>
        <dbReference type="Rhea" id="RHEA:15913"/>
        <dbReference type="ChEBI" id="CHEBI:30616"/>
        <dbReference type="ChEBI" id="CHEBI:37575"/>
        <dbReference type="ChEBI" id="CHEBI:58937"/>
        <dbReference type="ChEBI" id="CHEBI:456216"/>
        <dbReference type="EC" id="2.7.4.16"/>
    </reaction>
</comment>
<feature type="binding site" evidence="1">
    <location>
        <position position="37"/>
    </location>
    <ligand>
        <name>Mg(2+)</name>
        <dbReference type="ChEBI" id="CHEBI:18420"/>
        <label>4</label>
    </ligand>
</feature>
<accession>A0ABY5KJ11</accession>
<dbReference type="Pfam" id="PF00586">
    <property type="entry name" value="AIRS"/>
    <property type="match status" value="1"/>
</dbReference>
<feature type="binding site" evidence="1">
    <location>
        <begin position="129"/>
        <end position="130"/>
    </location>
    <ligand>
        <name>ATP</name>
        <dbReference type="ChEBI" id="CHEBI:30616"/>
    </ligand>
</feature>
<evidence type="ECO:0000256" key="1">
    <source>
        <dbReference type="HAMAP-Rule" id="MF_02128"/>
    </source>
</evidence>
<feature type="binding site" evidence="1">
    <location>
        <position position="53"/>
    </location>
    <ligand>
        <name>Mg(2+)</name>
        <dbReference type="ChEBI" id="CHEBI:18420"/>
        <label>1</label>
    </ligand>
</feature>
<comment type="caution">
    <text evidence="1">Lacks conserved residue(s) required for the propagation of feature annotation.</text>
</comment>
<keyword evidence="1 3" id="KW-0418">Kinase</keyword>
<feature type="domain" description="PurM-like N-terminal" evidence="2">
    <location>
        <begin position="35"/>
        <end position="145"/>
    </location>
</feature>
<dbReference type="RefSeq" id="WP_227575763.1">
    <property type="nucleotide sequence ID" value="NZ_CP101987.1"/>
</dbReference>
<keyword evidence="1 3" id="KW-0808">Transferase</keyword>
<feature type="binding site" evidence="1">
    <location>
        <position position="220"/>
    </location>
    <ligand>
        <name>ATP</name>
        <dbReference type="ChEBI" id="CHEBI:30616"/>
    </ligand>
</feature>
<comment type="pathway">
    <text evidence="1">Cofactor biosynthesis; thiamine diphosphate biosynthesis; thiamine diphosphate from thiamine phosphate: step 1/1.</text>
</comment>
<dbReference type="PIRSF" id="PIRSF005303">
    <property type="entry name" value="Thiam_monoph_kin"/>
    <property type="match status" value="1"/>
</dbReference>
<dbReference type="InterPro" id="IPR006283">
    <property type="entry name" value="ThiL-like"/>
</dbReference>
<feature type="binding site" evidence="1">
    <location>
        <position position="60"/>
    </location>
    <ligand>
        <name>substrate</name>
    </ligand>
</feature>
<feature type="binding site" evidence="1">
    <location>
        <position position="320"/>
    </location>
    <ligand>
        <name>substrate</name>
    </ligand>
</feature>
<reference evidence="3 4" key="1">
    <citation type="submission" date="2022-07" db="EMBL/GenBank/DDBJ databases">
        <title>Novel species in genus cellulomonas.</title>
        <authorList>
            <person name="Ye L."/>
        </authorList>
    </citation>
    <scope>NUCLEOTIDE SEQUENCE [LARGE SCALE GENOMIC DNA]</scope>
    <source>
        <strain evidence="4">zg-B89</strain>
    </source>
</reference>
<keyword evidence="1" id="KW-0067">ATP-binding</keyword>
<gene>
    <name evidence="1" type="primary">thiL</name>
    <name evidence="3" type="ORF">NP048_11635</name>
</gene>
<dbReference type="NCBIfam" id="TIGR01379">
    <property type="entry name" value="thiL"/>
    <property type="match status" value="1"/>
</dbReference>
<feature type="binding site" evidence="1">
    <location>
        <position position="221"/>
    </location>
    <ligand>
        <name>Mg(2+)</name>
        <dbReference type="ChEBI" id="CHEBI:18420"/>
        <label>5</label>
    </ligand>
</feature>